<evidence type="ECO:0000256" key="1">
    <source>
        <dbReference type="ARBA" id="ARBA00023015"/>
    </source>
</evidence>
<keyword evidence="5" id="KW-1185">Reference proteome</keyword>
<evidence type="ECO:0000313" key="5">
    <source>
        <dbReference type="Proteomes" id="UP001315967"/>
    </source>
</evidence>
<dbReference type="Pfam" id="PF05043">
    <property type="entry name" value="Mga"/>
    <property type="match status" value="1"/>
</dbReference>
<dbReference type="Proteomes" id="UP001315967">
    <property type="component" value="Chromosome"/>
</dbReference>
<reference evidence="4 5" key="1">
    <citation type="submission" date="2022-08" db="EMBL/GenBank/DDBJ databases">
        <title>Aerococcaceae sp. nov isolated from spoiled eye mask.</title>
        <authorList>
            <person name="Zhou G."/>
            <person name="Xie X.-B."/>
            <person name="Shi Q.-S."/>
            <person name="Wang Y.-S."/>
            <person name="Wen X."/>
            <person name="Peng H."/>
            <person name="Yang X.-J."/>
            <person name="Tao H.-B."/>
            <person name="Huang X.-M."/>
        </authorList>
    </citation>
    <scope>NUCLEOTIDE SEQUENCE [LARGE SCALE GENOMIC DNA]</scope>
    <source>
        <strain evidence="5">DM20194951</strain>
    </source>
</reference>
<keyword evidence="1" id="KW-0805">Transcription regulation</keyword>
<keyword evidence="2" id="KW-0804">Transcription</keyword>
<sequence length="519" mass="61314">MNREELIFYLLADSNRPLTTKYLAKILERSVRTIKYDMKKVALLVQENGGVLKSKRGVGYWIEVNDIDIFNKTLYQLVIRESLLHTNNEILKTEHIKIMQYLITQKDYFKIEDISDKFYISKKVVNEAINYYRDLLDLYQLKLISKPNCGSKIVGSEFSIRLVMLYLFQIHFHKVEYTRNIKEFYNYFENDITEIKNTRYILLATLRNNNFSVNDFVTQILSRYLILQKNRKLAGYNLSLDEKTISNIKEFKTVVSISTIIFKKLSHYYEHVFDDEEVYAFAILLLTHRDLTTDIDFSKEYSFIWNSIVDIVSKLLSVLSNTIKIDNDINNQLYEQLLCSLLPIVVQLKFNINLNFGEKSKLYFMNNEKYKETATFMSNIFKKIMYDDYNTKVPDVLLKKLNKNFLILLNKYDLFQKSITVNILVSSNHGILSAENIEQMLVNFLNPDILGNIYPIELYEGRNFSAEEIDLYVLEDIDALYYDYSWPLVSIDSNDFHNDFKGLLNVIYEISRSKSNEKF</sequence>
<dbReference type="EMBL" id="CP102453">
    <property type="protein sequence ID" value="UUX35166.1"/>
    <property type="molecule type" value="Genomic_DNA"/>
</dbReference>
<evidence type="ECO:0000256" key="2">
    <source>
        <dbReference type="ARBA" id="ARBA00023163"/>
    </source>
</evidence>
<dbReference type="RefSeq" id="WP_313794659.1">
    <property type="nucleotide sequence ID" value="NZ_CP102453.1"/>
</dbReference>
<accession>A0ABY5P8U4</accession>
<feature type="domain" description="Mga helix-turn-helix" evidence="3">
    <location>
        <begin position="93"/>
        <end position="168"/>
    </location>
</feature>
<protein>
    <submittedName>
        <fullName evidence="4">HTH domain-containing protein</fullName>
    </submittedName>
</protein>
<dbReference type="Gene3D" id="1.10.10.10">
    <property type="entry name" value="Winged helix-like DNA-binding domain superfamily/Winged helix DNA-binding domain"/>
    <property type="match status" value="1"/>
</dbReference>
<organism evidence="4 5">
    <name type="scientific">Fundicoccus culcitae</name>
    <dbReference type="NCBI Taxonomy" id="2969821"/>
    <lineage>
        <taxon>Bacteria</taxon>
        <taxon>Bacillati</taxon>
        <taxon>Bacillota</taxon>
        <taxon>Bacilli</taxon>
        <taxon>Lactobacillales</taxon>
        <taxon>Aerococcaceae</taxon>
        <taxon>Fundicoccus</taxon>
    </lineage>
</organism>
<gene>
    <name evidence="4" type="ORF">NRE15_05860</name>
</gene>
<dbReference type="InterPro" id="IPR007737">
    <property type="entry name" value="Mga_HTH"/>
</dbReference>
<evidence type="ECO:0000259" key="3">
    <source>
        <dbReference type="Pfam" id="PF05043"/>
    </source>
</evidence>
<dbReference type="InterPro" id="IPR050661">
    <property type="entry name" value="BglG_antiterminators"/>
</dbReference>
<evidence type="ECO:0000313" key="4">
    <source>
        <dbReference type="EMBL" id="UUX35166.1"/>
    </source>
</evidence>
<proteinExistence type="predicted"/>
<name>A0ABY5P8U4_9LACT</name>
<dbReference type="InterPro" id="IPR036388">
    <property type="entry name" value="WH-like_DNA-bd_sf"/>
</dbReference>
<dbReference type="PANTHER" id="PTHR30185">
    <property type="entry name" value="CRYPTIC BETA-GLUCOSIDE BGL OPERON ANTITERMINATOR"/>
    <property type="match status" value="1"/>
</dbReference>
<dbReference type="PANTHER" id="PTHR30185:SF18">
    <property type="entry name" value="TRANSCRIPTIONAL REGULATOR MTLR"/>
    <property type="match status" value="1"/>
</dbReference>